<dbReference type="KEGG" id="cvt:B843_00705"/>
<protein>
    <submittedName>
        <fullName evidence="1">Putative secreted protein</fullName>
    </submittedName>
</protein>
<keyword evidence="2" id="KW-1185">Reference proteome</keyword>
<dbReference type="EMBL" id="CP004353">
    <property type="protein sequence ID" value="AHI21537.1"/>
    <property type="molecule type" value="Genomic_DNA"/>
</dbReference>
<organism evidence="1 2">
    <name type="scientific">Corynebacterium vitaeruminis DSM 20294</name>
    <dbReference type="NCBI Taxonomy" id="1224164"/>
    <lineage>
        <taxon>Bacteria</taxon>
        <taxon>Bacillati</taxon>
        <taxon>Actinomycetota</taxon>
        <taxon>Actinomycetes</taxon>
        <taxon>Mycobacteriales</taxon>
        <taxon>Corynebacteriaceae</taxon>
        <taxon>Corynebacterium</taxon>
    </lineage>
</organism>
<accession>W5XX62</accession>
<name>W5XX62_9CORY</name>
<proteinExistence type="predicted"/>
<evidence type="ECO:0000313" key="1">
    <source>
        <dbReference type="EMBL" id="AHI21537.1"/>
    </source>
</evidence>
<dbReference type="AlphaFoldDB" id="W5XX62"/>
<sequence length="189" mass="19724">MPYNRFRPALKPAHWAALIGGAVAALSLPVLLDSVTPDLSTATEEVTFSADDGSWDVTLSGDDGSPLRCEQAELESLLTGYDCGGTTISGIVHATGDDPDRTLWRMMRASTGLPPNADEPVFREGALRAMADSYDPNSLGFSLVGTGEHEGKTAFVLVSGPEVDKYAEIVVASLGGNGAAEQDKPAEAA</sequence>
<gene>
    <name evidence="1" type="ORF">B843_00705</name>
</gene>
<evidence type="ECO:0000313" key="2">
    <source>
        <dbReference type="Proteomes" id="UP000019222"/>
    </source>
</evidence>
<dbReference type="HOGENOM" id="CLU_1308380_0_0_11"/>
<dbReference type="PATRIC" id="fig|1224164.3.peg.141"/>
<dbReference type="Proteomes" id="UP000019222">
    <property type="component" value="Chromosome"/>
</dbReference>
<dbReference type="STRING" id="1224164.B843_00705"/>
<dbReference type="RefSeq" id="WP_025251610.1">
    <property type="nucleotide sequence ID" value="NZ_CP004353.1"/>
</dbReference>
<reference evidence="1 2" key="1">
    <citation type="submission" date="2013-02" db="EMBL/GenBank/DDBJ databases">
        <title>The complete genome sequence of Corynebacterium vitaeruminis DSM 20294.</title>
        <authorList>
            <person name="Ruckert C."/>
            <person name="Albersmeier A."/>
            <person name="Kalinowski J."/>
        </authorList>
    </citation>
    <scope>NUCLEOTIDE SEQUENCE [LARGE SCALE GENOMIC DNA]</scope>
    <source>
        <strain evidence="2">ATCC 10234</strain>
    </source>
</reference>